<dbReference type="PANTHER" id="PTHR10424:SF68">
    <property type="entry name" value="ENDOGENOUS RETROVIRUS GROUP 3 MEMBER 1 ENV POLYPROTEIN"/>
    <property type="match status" value="1"/>
</dbReference>
<proteinExistence type="predicted"/>
<dbReference type="AlphaFoldDB" id="A0A7K5Z854"/>
<evidence type="ECO:0000313" key="2">
    <source>
        <dbReference type="Proteomes" id="UP000522270"/>
    </source>
</evidence>
<organism evidence="1 2">
    <name type="scientific">Pterocles burchelli</name>
    <dbReference type="NCBI Taxonomy" id="2585816"/>
    <lineage>
        <taxon>Eukaryota</taxon>
        <taxon>Metazoa</taxon>
        <taxon>Chordata</taxon>
        <taxon>Craniata</taxon>
        <taxon>Vertebrata</taxon>
        <taxon>Euteleostomi</taxon>
        <taxon>Archelosauria</taxon>
        <taxon>Archosauria</taxon>
        <taxon>Dinosauria</taxon>
        <taxon>Saurischia</taxon>
        <taxon>Theropoda</taxon>
        <taxon>Coelurosauria</taxon>
        <taxon>Aves</taxon>
        <taxon>Neognathae</taxon>
        <taxon>Neoaves</taxon>
        <taxon>Columbimorphae</taxon>
        <taxon>Pterocliformes</taxon>
        <taxon>Pteroclidae</taxon>
        <taxon>Pterocles</taxon>
    </lineage>
</organism>
<dbReference type="InterPro" id="IPR018154">
    <property type="entry name" value="TLV/ENV_coat_polyprotein"/>
</dbReference>
<dbReference type="EMBL" id="VYZE01004685">
    <property type="protein sequence ID" value="NWU73874.1"/>
    <property type="molecule type" value="Genomic_DNA"/>
</dbReference>
<feature type="non-terminal residue" evidence="1">
    <location>
        <position position="1"/>
    </location>
</feature>
<protein>
    <submittedName>
        <fullName evidence="1">ENR1 protein</fullName>
    </submittedName>
</protein>
<keyword evidence="2" id="KW-1185">Reference proteome</keyword>
<dbReference type="Gene3D" id="1.10.287.210">
    <property type="match status" value="1"/>
</dbReference>
<accession>A0A7K5Z854</accession>
<dbReference type="OrthoDB" id="8949317at2759"/>
<comment type="caution">
    <text evidence="1">The sequence shown here is derived from an EMBL/GenBank/DDBJ whole genome shotgun (WGS) entry which is preliminary data.</text>
</comment>
<dbReference type="Proteomes" id="UP000522270">
    <property type="component" value="Unassembled WGS sequence"/>
</dbReference>
<sequence>LQAVVELVTNKTARALEIIATQLSQTRAAVYQHRLALDYLLASEGGLCGKF</sequence>
<evidence type="ECO:0000313" key="1">
    <source>
        <dbReference type="EMBL" id="NWU73874.1"/>
    </source>
</evidence>
<dbReference type="PANTHER" id="PTHR10424">
    <property type="entry name" value="VIRAL ENVELOPE PROTEIN"/>
    <property type="match status" value="1"/>
</dbReference>
<feature type="non-terminal residue" evidence="1">
    <location>
        <position position="51"/>
    </location>
</feature>
<name>A0A7K5Z854_9AVES</name>
<gene>
    <name evidence="1" type="primary">Erv31_4</name>
    <name evidence="1" type="ORF">PTEBUR_R14977</name>
</gene>
<reference evidence="1 2" key="1">
    <citation type="submission" date="2019-09" db="EMBL/GenBank/DDBJ databases">
        <title>Bird 10,000 Genomes (B10K) Project - Family phase.</title>
        <authorList>
            <person name="Zhang G."/>
        </authorList>
    </citation>
    <scope>NUCLEOTIDE SEQUENCE [LARGE SCALE GENOMIC DNA]</scope>
    <source>
        <strain evidence="1">B10K-DU-027-49</strain>
        <tissue evidence="1">Muscle</tissue>
    </source>
</reference>
<dbReference type="SUPFAM" id="SSF58069">
    <property type="entry name" value="Virus ectodomain"/>
    <property type="match status" value="1"/>
</dbReference>